<dbReference type="Gene3D" id="1.10.630.10">
    <property type="entry name" value="Cytochrome P450"/>
    <property type="match status" value="1"/>
</dbReference>
<dbReference type="GO" id="GO:1902181">
    <property type="term" value="P:verruculogen biosynthetic process"/>
    <property type="evidence" value="ECO:0007669"/>
    <property type="project" value="UniProtKB-ARBA"/>
</dbReference>
<reference evidence="16" key="1">
    <citation type="journal article" date="2020" name="Stud. Mycol.">
        <title>101 Dothideomycetes genomes: a test case for predicting lifestyles and emergence of pathogens.</title>
        <authorList>
            <person name="Haridas S."/>
            <person name="Albert R."/>
            <person name="Binder M."/>
            <person name="Bloem J."/>
            <person name="Labutti K."/>
            <person name="Salamov A."/>
            <person name="Andreopoulos B."/>
            <person name="Baker S."/>
            <person name="Barry K."/>
            <person name="Bills G."/>
            <person name="Bluhm B."/>
            <person name="Cannon C."/>
            <person name="Castanera R."/>
            <person name="Culley D."/>
            <person name="Daum C."/>
            <person name="Ezra D."/>
            <person name="Gonzalez J."/>
            <person name="Henrissat B."/>
            <person name="Kuo A."/>
            <person name="Liang C."/>
            <person name="Lipzen A."/>
            <person name="Lutzoni F."/>
            <person name="Magnuson J."/>
            <person name="Mondo S."/>
            <person name="Nolan M."/>
            <person name="Ohm R."/>
            <person name="Pangilinan J."/>
            <person name="Park H.-J."/>
            <person name="Ramirez L."/>
            <person name="Alfaro M."/>
            <person name="Sun H."/>
            <person name="Tritt A."/>
            <person name="Yoshinaga Y."/>
            <person name="Zwiers L.-H."/>
            <person name="Turgeon B."/>
            <person name="Goodwin S."/>
            <person name="Spatafora J."/>
            <person name="Crous P."/>
            <person name="Grigoriev I."/>
        </authorList>
    </citation>
    <scope>NUCLEOTIDE SEQUENCE</scope>
    <source>
        <strain evidence="16">Tuck. ex Michener</strain>
    </source>
</reference>
<dbReference type="SUPFAM" id="SSF48264">
    <property type="entry name" value="Cytochrome P450"/>
    <property type="match status" value="1"/>
</dbReference>
<evidence type="ECO:0000256" key="12">
    <source>
        <dbReference type="ARBA" id="ARBA00023136"/>
    </source>
</evidence>
<comment type="pathway">
    <text evidence="3">Mycotoxin biosynthesis.</text>
</comment>
<dbReference type="InterPro" id="IPR001128">
    <property type="entry name" value="Cyt_P450"/>
</dbReference>
<keyword evidence="17" id="KW-1185">Reference proteome</keyword>
<evidence type="ECO:0000256" key="11">
    <source>
        <dbReference type="ARBA" id="ARBA00023033"/>
    </source>
</evidence>
<dbReference type="InterPro" id="IPR036396">
    <property type="entry name" value="Cyt_P450_sf"/>
</dbReference>
<gene>
    <name evidence="16" type="ORF">EV356DRAFT_487583</name>
</gene>
<dbReference type="PRINTS" id="PR00463">
    <property type="entry name" value="EP450I"/>
</dbReference>
<proteinExistence type="inferred from homology"/>
<evidence type="ECO:0000256" key="13">
    <source>
        <dbReference type="PIRSR" id="PIRSR602401-1"/>
    </source>
</evidence>
<keyword evidence="7 13" id="KW-0479">Metal-binding</keyword>
<organism evidence="16 17">
    <name type="scientific">Viridothelium virens</name>
    <name type="common">Speckled blister lichen</name>
    <name type="synonym">Trypethelium virens</name>
    <dbReference type="NCBI Taxonomy" id="1048519"/>
    <lineage>
        <taxon>Eukaryota</taxon>
        <taxon>Fungi</taxon>
        <taxon>Dikarya</taxon>
        <taxon>Ascomycota</taxon>
        <taxon>Pezizomycotina</taxon>
        <taxon>Dothideomycetes</taxon>
        <taxon>Dothideomycetes incertae sedis</taxon>
        <taxon>Trypetheliales</taxon>
        <taxon>Trypetheliaceae</taxon>
        <taxon>Viridothelium</taxon>
    </lineage>
</organism>
<dbReference type="Pfam" id="PF00067">
    <property type="entry name" value="p450"/>
    <property type="match status" value="1"/>
</dbReference>
<evidence type="ECO:0000256" key="10">
    <source>
        <dbReference type="ARBA" id="ARBA00023004"/>
    </source>
</evidence>
<evidence type="ECO:0000313" key="17">
    <source>
        <dbReference type="Proteomes" id="UP000800092"/>
    </source>
</evidence>
<evidence type="ECO:0000256" key="7">
    <source>
        <dbReference type="ARBA" id="ARBA00022723"/>
    </source>
</evidence>
<dbReference type="Proteomes" id="UP000800092">
    <property type="component" value="Unassembled WGS sequence"/>
</dbReference>
<dbReference type="GO" id="GO:0004497">
    <property type="term" value="F:monooxygenase activity"/>
    <property type="evidence" value="ECO:0007669"/>
    <property type="project" value="UniProtKB-KW"/>
</dbReference>
<evidence type="ECO:0000256" key="8">
    <source>
        <dbReference type="ARBA" id="ARBA00022989"/>
    </source>
</evidence>
<evidence type="ECO:0000256" key="15">
    <source>
        <dbReference type="SAM" id="Phobius"/>
    </source>
</evidence>
<dbReference type="PANTHER" id="PTHR24305">
    <property type="entry name" value="CYTOCHROME P450"/>
    <property type="match status" value="1"/>
</dbReference>
<dbReference type="InterPro" id="IPR017972">
    <property type="entry name" value="Cyt_P450_CS"/>
</dbReference>
<keyword evidence="12 15" id="KW-0472">Membrane</keyword>
<sequence length="532" mass="60541">MSYSHNCYSILKYCSLVAVLLLITRCLLIIIYRLHFHPLSRYPGPLVAKISDFYSAYHSAMGQAHLKTWQAHERWGPVVRMGPNKLAFNSMTALHEIYNSKQVQKSKGYETMLPAPGAYNTHTCIDKALHKRKRKVISQAFSEQAMRAFEPTIIDCVDIFLEKLEQSEDGSRCGGEWSHPINISALCKYLTLDVLGHFGFGQSFEMQNSDRNHFIIDLIKAASRISGVFAQYPKLAKYRIERFANPEISAARQRFGKLTKELAETRLLNHQNTKVDLFTFIIDAEDPETQQGFTLNELWAESRLFTIAGSDTTATALAATFFYLSRYPECYETLVSDVRSTFKSGTEIRSGPTLARCHYLRACIDETMRMTPPIGTSLWREVCPDGIVVDDAFIPPGCEIGCSLYSVHHNAAIFQDSFIFKPERWLNSSDFSRTSIDQARTAFNPFSLGSRKCVAQNMAYTELTITLAKVLWYYDIRRPESNLDNVGAGVKGAKHARDKVMEFQIEEHLTSTHEGPYLEFRLRRELIPRPPS</sequence>
<dbReference type="GO" id="GO:0020037">
    <property type="term" value="F:heme binding"/>
    <property type="evidence" value="ECO:0007669"/>
    <property type="project" value="InterPro"/>
</dbReference>
<evidence type="ECO:0000256" key="14">
    <source>
        <dbReference type="RuleBase" id="RU000461"/>
    </source>
</evidence>
<keyword evidence="5 13" id="KW-0349">Heme</keyword>
<evidence type="ECO:0000256" key="2">
    <source>
        <dbReference type="ARBA" id="ARBA00004370"/>
    </source>
</evidence>
<dbReference type="GO" id="GO:0016020">
    <property type="term" value="C:membrane"/>
    <property type="evidence" value="ECO:0007669"/>
    <property type="project" value="UniProtKB-SubCell"/>
</dbReference>
<evidence type="ECO:0000256" key="9">
    <source>
        <dbReference type="ARBA" id="ARBA00023002"/>
    </source>
</evidence>
<feature type="transmembrane region" description="Helical" evidence="15">
    <location>
        <begin position="12"/>
        <end position="32"/>
    </location>
</feature>
<dbReference type="EMBL" id="ML991810">
    <property type="protein sequence ID" value="KAF2233030.1"/>
    <property type="molecule type" value="Genomic_DNA"/>
</dbReference>
<keyword evidence="10 13" id="KW-0408">Iron</keyword>
<dbReference type="InterPro" id="IPR002401">
    <property type="entry name" value="Cyt_P450_E_grp-I"/>
</dbReference>
<dbReference type="FunFam" id="1.10.630.10:FF:000063">
    <property type="entry name" value="Cytochrome P450 monooxygenase"/>
    <property type="match status" value="1"/>
</dbReference>
<dbReference type="AlphaFoldDB" id="A0A6A6H5M7"/>
<dbReference type="PRINTS" id="PR00385">
    <property type="entry name" value="P450"/>
</dbReference>
<dbReference type="GO" id="GO:0005506">
    <property type="term" value="F:iron ion binding"/>
    <property type="evidence" value="ECO:0007669"/>
    <property type="project" value="InterPro"/>
</dbReference>
<dbReference type="PROSITE" id="PS00086">
    <property type="entry name" value="CYTOCHROME_P450"/>
    <property type="match status" value="1"/>
</dbReference>
<dbReference type="PANTHER" id="PTHR24305:SF226">
    <property type="entry name" value="CYTOCHROME P450 MONOOXYGENASE"/>
    <property type="match status" value="1"/>
</dbReference>
<evidence type="ECO:0000256" key="5">
    <source>
        <dbReference type="ARBA" id="ARBA00022617"/>
    </source>
</evidence>
<dbReference type="InterPro" id="IPR050121">
    <property type="entry name" value="Cytochrome_P450_monoxygenase"/>
</dbReference>
<evidence type="ECO:0000313" key="16">
    <source>
        <dbReference type="EMBL" id="KAF2233030.1"/>
    </source>
</evidence>
<dbReference type="CDD" id="cd11061">
    <property type="entry name" value="CYP67-like"/>
    <property type="match status" value="1"/>
</dbReference>
<dbReference type="OrthoDB" id="1470350at2759"/>
<comment type="similarity">
    <text evidence="4 14">Belongs to the cytochrome P450 family.</text>
</comment>
<feature type="binding site" description="axial binding residue" evidence="13">
    <location>
        <position position="453"/>
    </location>
    <ligand>
        <name>heme</name>
        <dbReference type="ChEBI" id="CHEBI:30413"/>
    </ligand>
    <ligandPart>
        <name>Fe</name>
        <dbReference type="ChEBI" id="CHEBI:18248"/>
    </ligandPart>
</feature>
<evidence type="ECO:0000256" key="1">
    <source>
        <dbReference type="ARBA" id="ARBA00001971"/>
    </source>
</evidence>
<keyword evidence="11 14" id="KW-0503">Monooxygenase</keyword>
<evidence type="ECO:0000256" key="4">
    <source>
        <dbReference type="ARBA" id="ARBA00010617"/>
    </source>
</evidence>
<keyword evidence="8 15" id="KW-1133">Transmembrane helix</keyword>
<protein>
    <submittedName>
        <fullName evidence="16">Cytochrome P450 monooxygenase-like protein</fullName>
    </submittedName>
</protein>
<evidence type="ECO:0000256" key="6">
    <source>
        <dbReference type="ARBA" id="ARBA00022692"/>
    </source>
</evidence>
<accession>A0A6A6H5M7</accession>
<keyword evidence="9 14" id="KW-0560">Oxidoreductase</keyword>
<name>A0A6A6H5M7_VIRVR</name>
<comment type="cofactor">
    <cofactor evidence="1 13">
        <name>heme</name>
        <dbReference type="ChEBI" id="CHEBI:30413"/>
    </cofactor>
</comment>
<keyword evidence="6 15" id="KW-0812">Transmembrane</keyword>
<evidence type="ECO:0000256" key="3">
    <source>
        <dbReference type="ARBA" id="ARBA00004685"/>
    </source>
</evidence>
<comment type="subcellular location">
    <subcellularLocation>
        <location evidence="2">Membrane</location>
    </subcellularLocation>
</comment>
<dbReference type="GO" id="GO:0016705">
    <property type="term" value="F:oxidoreductase activity, acting on paired donors, with incorporation or reduction of molecular oxygen"/>
    <property type="evidence" value="ECO:0007669"/>
    <property type="project" value="InterPro"/>
</dbReference>